<sequence>MGQKISLTYMSPDIRNEFTEILGNKVRQEIIAQVKKAKHYSIFDSTPDIAHKDQTSRVLPYVMIDNQEVRVGESFIDFIETESKTAEDINQLSVDGQNGATVWLVPLFARKPLMVSGRGLAVRTGRFEQCGRPSEQKRQQLKDLTEN</sequence>
<gene>
    <name evidence="1" type="ORF">ILUMI_16781</name>
</gene>
<dbReference type="PANTHER" id="PTHR45749">
    <property type="match status" value="1"/>
</dbReference>
<dbReference type="AlphaFoldDB" id="A0A8K0G5M6"/>
<comment type="caution">
    <text evidence="1">The sequence shown here is derived from an EMBL/GenBank/DDBJ whole genome shotgun (WGS) entry which is preliminary data.</text>
</comment>
<dbReference type="EMBL" id="VTPC01067290">
    <property type="protein sequence ID" value="KAF2889392.1"/>
    <property type="molecule type" value="Genomic_DNA"/>
</dbReference>
<dbReference type="PANTHER" id="PTHR45749:SF21">
    <property type="entry name" value="DUF4371 DOMAIN-CONTAINING PROTEIN"/>
    <property type="match status" value="1"/>
</dbReference>
<dbReference type="Proteomes" id="UP000801492">
    <property type="component" value="Unassembled WGS sequence"/>
</dbReference>
<keyword evidence="2" id="KW-1185">Reference proteome</keyword>
<accession>A0A8K0G5M6</accession>
<protein>
    <submittedName>
        <fullName evidence="1">Uncharacterized protein</fullName>
    </submittedName>
</protein>
<evidence type="ECO:0000313" key="2">
    <source>
        <dbReference type="Proteomes" id="UP000801492"/>
    </source>
</evidence>
<proteinExistence type="predicted"/>
<organism evidence="1 2">
    <name type="scientific">Ignelater luminosus</name>
    <name type="common">Cucubano</name>
    <name type="synonym">Pyrophorus luminosus</name>
    <dbReference type="NCBI Taxonomy" id="2038154"/>
    <lineage>
        <taxon>Eukaryota</taxon>
        <taxon>Metazoa</taxon>
        <taxon>Ecdysozoa</taxon>
        <taxon>Arthropoda</taxon>
        <taxon>Hexapoda</taxon>
        <taxon>Insecta</taxon>
        <taxon>Pterygota</taxon>
        <taxon>Neoptera</taxon>
        <taxon>Endopterygota</taxon>
        <taxon>Coleoptera</taxon>
        <taxon>Polyphaga</taxon>
        <taxon>Elateriformia</taxon>
        <taxon>Elateroidea</taxon>
        <taxon>Elateridae</taxon>
        <taxon>Agrypninae</taxon>
        <taxon>Pyrophorini</taxon>
        <taxon>Ignelater</taxon>
    </lineage>
</organism>
<evidence type="ECO:0000313" key="1">
    <source>
        <dbReference type="EMBL" id="KAF2889392.1"/>
    </source>
</evidence>
<name>A0A8K0G5M6_IGNLU</name>
<reference evidence="1" key="1">
    <citation type="submission" date="2019-08" db="EMBL/GenBank/DDBJ databases">
        <title>The genome of the North American firefly Photinus pyralis.</title>
        <authorList>
            <consortium name="Photinus pyralis genome working group"/>
            <person name="Fallon T.R."/>
            <person name="Sander Lower S.E."/>
            <person name="Weng J.-K."/>
        </authorList>
    </citation>
    <scope>NUCLEOTIDE SEQUENCE</scope>
    <source>
        <strain evidence="1">TRF0915ILg1</strain>
        <tissue evidence="1">Whole body</tissue>
    </source>
</reference>
<dbReference type="OrthoDB" id="6759200at2759"/>